<dbReference type="Pfam" id="PF07508">
    <property type="entry name" value="Recombinase"/>
    <property type="match status" value="1"/>
</dbReference>
<dbReference type="EMBL" id="JBHLUH010000069">
    <property type="protein sequence ID" value="MFC0532330.1"/>
    <property type="molecule type" value="Genomic_DNA"/>
</dbReference>
<gene>
    <name evidence="4" type="ORF">ACFFIA_32250</name>
</gene>
<evidence type="ECO:0000259" key="3">
    <source>
        <dbReference type="PROSITE" id="PS51737"/>
    </source>
</evidence>
<accession>A0ABV6MC80</accession>
<evidence type="ECO:0000313" key="4">
    <source>
        <dbReference type="EMBL" id="MFC0532330.1"/>
    </source>
</evidence>
<feature type="region of interest" description="Disordered" evidence="2">
    <location>
        <begin position="1"/>
        <end position="24"/>
    </location>
</feature>
<proteinExistence type="predicted"/>
<reference evidence="4 5" key="1">
    <citation type="submission" date="2024-09" db="EMBL/GenBank/DDBJ databases">
        <authorList>
            <person name="Sun Q."/>
            <person name="Mori K."/>
        </authorList>
    </citation>
    <scope>NUCLEOTIDE SEQUENCE [LARGE SCALE GENOMIC DNA]</scope>
    <source>
        <strain evidence="4 5">TBRC 3947</strain>
    </source>
</reference>
<evidence type="ECO:0000256" key="1">
    <source>
        <dbReference type="SAM" id="Coils"/>
    </source>
</evidence>
<dbReference type="InterPro" id="IPR006119">
    <property type="entry name" value="Resolv_N"/>
</dbReference>
<organism evidence="4 5">
    <name type="scientific">Phytohabitans kaempferiae</name>
    <dbReference type="NCBI Taxonomy" id="1620943"/>
    <lineage>
        <taxon>Bacteria</taxon>
        <taxon>Bacillati</taxon>
        <taxon>Actinomycetota</taxon>
        <taxon>Actinomycetes</taxon>
        <taxon>Micromonosporales</taxon>
        <taxon>Micromonosporaceae</taxon>
    </lineage>
</organism>
<dbReference type="InterPro" id="IPR038109">
    <property type="entry name" value="DNA_bind_recomb_sf"/>
</dbReference>
<dbReference type="Pfam" id="PF00239">
    <property type="entry name" value="Resolvase"/>
    <property type="match status" value="1"/>
</dbReference>
<sequence length="495" mass="55404">MRALRYQRASQDKKEQGKSVHDQGKLNVKEINAHGWTDAGSFTDNDRSASRHATKEREKFELLIEAIRKGKGDVLVIWEMSRKERDLAVYVQIRDMCHEVGLFFWLVGGVLFDLRDKNDRMMLGFQAVQAEWMADSIRDNVLRGIVGAAEAGRPHGTVTYGYRRIYHQRTKALERQEPDIEIRQTTAEDGTVTEYTHAGVVREIFEKVSGGTPLITIEQSLNASGIPSPRGARWLRGIIRKIAMNPAYIGKRVFRGEVVGDGIWPALVDEEVFWASVRLLEDPSRTTTRAGRAVHLLSYIVLCGVCGGPISSSNVSRHGWSGRVYSCLKKRCAAVKAEFLDEYVQRVVVAWLARPEVFEDLSSGVGDEQVSHARAEAERLRADLEDYKKLAESGEVKAIDFVRISKGLERQIAEHDARAAEAGIPPVLRGRIGPQAVTAWAELGDEVGVKREIIRTVADIKLLPARHKGDRSPFGAHRLEWTWKFGPESEDSTAG</sequence>
<dbReference type="PROSITE" id="PS51737">
    <property type="entry name" value="RECOMBINASE_DNA_BIND"/>
    <property type="match status" value="1"/>
</dbReference>
<comment type="caution">
    <text evidence="4">The sequence shown here is derived from an EMBL/GenBank/DDBJ whole genome shotgun (WGS) entry which is preliminary data.</text>
</comment>
<name>A0ABV6MC80_9ACTN</name>
<keyword evidence="1" id="KW-0175">Coiled coil</keyword>
<evidence type="ECO:0000256" key="2">
    <source>
        <dbReference type="SAM" id="MobiDB-lite"/>
    </source>
</evidence>
<dbReference type="Gene3D" id="3.40.50.1390">
    <property type="entry name" value="Resolvase, N-terminal catalytic domain"/>
    <property type="match status" value="1"/>
</dbReference>
<dbReference type="RefSeq" id="WP_377258194.1">
    <property type="nucleotide sequence ID" value="NZ_JBHLUH010000069.1"/>
</dbReference>
<protein>
    <submittedName>
        <fullName evidence="4">Recombinase family protein</fullName>
    </submittedName>
</protein>
<keyword evidence="5" id="KW-1185">Reference proteome</keyword>
<dbReference type="Proteomes" id="UP001589867">
    <property type="component" value="Unassembled WGS sequence"/>
</dbReference>
<feature type="coiled-coil region" evidence="1">
    <location>
        <begin position="370"/>
        <end position="397"/>
    </location>
</feature>
<dbReference type="InterPro" id="IPR011109">
    <property type="entry name" value="DNA_bind_recombinase_dom"/>
</dbReference>
<feature type="compositionally biased region" description="Basic and acidic residues" evidence="2">
    <location>
        <begin position="10"/>
        <end position="24"/>
    </location>
</feature>
<dbReference type="CDD" id="cd00338">
    <property type="entry name" value="Ser_Recombinase"/>
    <property type="match status" value="1"/>
</dbReference>
<dbReference type="Gene3D" id="3.90.1750.20">
    <property type="entry name" value="Putative Large Serine Recombinase, Chain B, Domain 2"/>
    <property type="match status" value="1"/>
</dbReference>
<dbReference type="PANTHER" id="PTHR30461">
    <property type="entry name" value="DNA-INVERTASE FROM LAMBDOID PROPHAGE"/>
    <property type="match status" value="1"/>
</dbReference>
<dbReference type="InterPro" id="IPR036162">
    <property type="entry name" value="Resolvase-like_N_sf"/>
</dbReference>
<dbReference type="SMART" id="SM00857">
    <property type="entry name" value="Resolvase"/>
    <property type="match status" value="1"/>
</dbReference>
<dbReference type="InterPro" id="IPR050639">
    <property type="entry name" value="SSR_resolvase"/>
</dbReference>
<feature type="domain" description="Recombinase" evidence="3">
    <location>
        <begin position="159"/>
        <end position="286"/>
    </location>
</feature>
<evidence type="ECO:0000313" key="5">
    <source>
        <dbReference type="Proteomes" id="UP001589867"/>
    </source>
</evidence>
<dbReference type="PANTHER" id="PTHR30461:SF23">
    <property type="entry name" value="DNA RECOMBINASE-RELATED"/>
    <property type="match status" value="1"/>
</dbReference>
<dbReference type="SUPFAM" id="SSF53041">
    <property type="entry name" value="Resolvase-like"/>
    <property type="match status" value="1"/>
</dbReference>